<keyword evidence="4" id="KW-1185">Reference proteome</keyword>
<evidence type="ECO:0000313" key="3">
    <source>
        <dbReference type="EMBL" id="GAD62632.1"/>
    </source>
</evidence>
<accession>U2ZNJ3</accession>
<dbReference type="SUPFAM" id="SSF47598">
    <property type="entry name" value="Ribbon-helix-helix"/>
    <property type="match status" value="1"/>
</dbReference>
<proteinExistence type="predicted"/>
<dbReference type="EMBL" id="BATI01000014">
    <property type="protein sequence ID" value="GAD62632.1"/>
    <property type="molecule type" value="Genomic_DNA"/>
</dbReference>
<dbReference type="InterPro" id="IPR010985">
    <property type="entry name" value="Ribbon_hlx_hlx"/>
</dbReference>
<dbReference type="InterPro" id="IPR013321">
    <property type="entry name" value="Arc_rbn_hlx_hlx"/>
</dbReference>
<evidence type="ECO:0000313" key="4">
    <source>
        <dbReference type="Proteomes" id="UP000016560"/>
    </source>
</evidence>
<dbReference type="InterPro" id="IPR005569">
    <property type="entry name" value="Arc_DNA-bd_dom"/>
</dbReference>
<sequence length="53" mass="6306">MQKRITPYPLRLSETTRQAAEQEAEKNRRSLNAELTLLIEEALESRRKRRPRA</sequence>
<comment type="caution">
    <text evidence="3">The sequence shown here is derived from an EMBL/GenBank/DDBJ whole genome shotgun (WGS) entry which is preliminary data.</text>
</comment>
<evidence type="ECO:0000259" key="2">
    <source>
        <dbReference type="Pfam" id="PF03869"/>
    </source>
</evidence>
<organism evidence="3 4">
    <name type="scientific">Aquipseudomonas alcaligenes (strain ATCC 14909 / DSM 50342 / CCUG 1425 / JCM 20561 / NBRC 14159 / NCIMB 9945 / NCTC 10367 / 1577)</name>
    <name type="common">Pseudomonas alcaligenes</name>
    <dbReference type="NCBI Taxonomy" id="1215092"/>
    <lineage>
        <taxon>Bacteria</taxon>
        <taxon>Pseudomonadati</taxon>
        <taxon>Pseudomonadota</taxon>
        <taxon>Gammaproteobacteria</taxon>
        <taxon>Pseudomonadales</taxon>
        <taxon>Pseudomonadaceae</taxon>
        <taxon>Aquipseudomonas</taxon>
    </lineage>
</organism>
<dbReference type="AlphaFoldDB" id="U2ZNJ3"/>
<evidence type="ECO:0000256" key="1">
    <source>
        <dbReference type="SAM" id="MobiDB-lite"/>
    </source>
</evidence>
<protein>
    <recommendedName>
        <fullName evidence="2">Arc-like DNA binding domain-containing protein</fullName>
    </recommendedName>
</protein>
<feature type="domain" description="Arc-like DNA binding" evidence="2">
    <location>
        <begin position="10"/>
        <end position="44"/>
    </location>
</feature>
<dbReference type="Pfam" id="PF03869">
    <property type="entry name" value="Arc"/>
    <property type="match status" value="1"/>
</dbReference>
<gene>
    <name evidence="3" type="ORF">PA6_014_00040</name>
</gene>
<dbReference type="Proteomes" id="UP000016560">
    <property type="component" value="Unassembled WGS sequence"/>
</dbReference>
<reference evidence="3" key="1">
    <citation type="submission" date="2024-09" db="EMBL/GenBank/DDBJ databases">
        <title>Whole genome shotgun sequence of Pseudomonas alcaligenes NBRC 14159.</title>
        <authorList>
            <person name="Yoshida I."/>
            <person name="Hosoyama A."/>
            <person name="Tsuchikane K."/>
            <person name="Noguchi M."/>
            <person name="Hirakata S."/>
            <person name="Ando Y."/>
            <person name="Ohji S."/>
            <person name="Yamazoe A."/>
            <person name="Yamazaki S."/>
            <person name="Fujita N."/>
        </authorList>
    </citation>
    <scope>NUCLEOTIDE SEQUENCE</scope>
    <source>
        <strain evidence="3">NBRC 14159</strain>
    </source>
</reference>
<dbReference type="GO" id="GO:0003677">
    <property type="term" value="F:DNA binding"/>
    <property type="evidence" value="ECO:0007669"/>
    <property type="project" value="InterPro"/>
</dbReference>
<dbReference type="Gene3D" id="1.10.1220.10">
    <property type="entry name" value="Met repressor-like"/>
    <property type="match status" value="1"/>
</dbReference>
<feature type="region of interest" description="Disordered" evidence="1">
    <location>
        <begin position="1"/>
        <end position="28"/>
    </location>
</feature>
<name>U2ZNJ3_AQUA1</name>
<dbReference type="GO" id="GO:0006355">
    <property type="term" value="P:regulation of DNA-templated transcription"/>
    <property type="evidence" value="ECO:0007669"/>
    <property type="project" value="InterPro"/>
</dbReference>